<reference evidence="1" key="1">
    <citation type="journal article" date="2011" name="PLoS Biol.">
        <title>Gene gain and loss during evolution of obligate parasitism in the white rust pathogen of Arabidopsis thaliana.</title>
        <authorList>
            <person name="Kemen E."/>
            <person name="Gardiner A."/>
            <person name="Schultz-Larsen T."/>
            <person name="Kemen A.C."/>
            <person name="Balmuth A.L."/>
            <person name="Robert-Seilaniantz A."/>
            <person name="Bailey K."/>
            <person name="Holub E."/>
            <person name="Studholme D.J."/>
            <person name="Maclean D."/>
            <person name="Jones J.D."/>
        </authorList>
    </citation>
    <scope>NUCLEOTIDE SEQUENCE</scope>
</reference>
<accession>F0X147</accession>
<sequence length="140" mass="16037">MVLNLAGTTDVIPQKSAASLHVTPGKMAEHLIWDCLIARTVWTTAARPLEKTFPSPYRWSTTVDWTELVLNAYACKQFGTHSIVRLLNVIRCAVLNPSGRREVQPFCYDTPVIPAYGFHGWFWLDIFRTIFYREFLESVS</sequence>
<dbReference type="HOGENOM" id="CLU_1838874_0_0_1"/>
<proteinExistence type="predicted"/>
<dbReference type="EMBL" id="FR824584">
    <property type="protein sequence ID" value="CCA27502.1"/>
    <property type="molecule type" value="Genomic_DNA"/>
</dbReference>
<evidence type="ECO:0000313" key="1">
    <source>
        <dbReference type="EMBL" id="CCA27502.1"/>
    </source>
</evidence>
<reference evidence="1" key="2">
    <citation type="submission" date="2011-02" db="EMBL/GenBank/DDBJ databases">
        <authorList>
            <person name="MacLean D."/>
        </authorList>
    </citation>
    <scope>NUCLEOTIDE SEQUENCE</scope>
</reference>
<name>F0X147_9STRA</name>
<dbReference type="AlphaFoldDB" id="F0X147"/>
<organism evidence="1">
    <name type="scientific">Albugo laibachii Nc14</name>
    <dbReference type="NCBI Taxonomy" id="890382"/>
    <lineage>
        <taxon>Eukaryota</taxon>
        <taxon>Sar</taxon>
        <taxon>Stramenopiles</taxon>
        <taxon>Oomycota</taxon>
        <taxon>Peronosporomycetes</taxon>
        <taxon>Albuginales</taxon>
        <taxon>Albuginaceae</taxon>
        <taxon>Albugo</taxon>
    </lineage>
</organism>
<gene>
    <name evidence="1" type="primary">AlNc14C554G12140</name>
    <name evidence="1" type="ORF">ALNC14_136460</name>
</gene>
<protein>
    <submittedName>
        <fullName evidence="1">AlNc14C554G12140 protein</fullName>
    </submittedName>
</protein>